<dbReference type="Pfam" id="PF22785">
    <property type="entry name" value="Tc-R-P"/>
    <property type="match status" value="1"/>
</dbReference>
<feature type="domain" description="Tyrosine specific protein phosphatases" evidence="1">
    <location>
        <begin position="80"/>
        <end position="136"/>
    </location>
</feature>
<dbReference type="PANTHER" id="PTHR23339">
    <property type="entry name" value="TYROSINE SPECIFIC PROTEIN PHOSPHATASE AND DUAL SPECIFICITY PROTEIN PHOSPHATASE"/>
    <property type="match status" value="1"/>
</dbReference>
<evidence type="ECO:0000313" key="2">
    <source>
        <dbReference type="EMBL" id="GLQ28419.1"/>
    </source>
</evidence>
<dbReference type="InterPro" id="IPR050561">
    <property type="entry name" value="PTP"/>
</dbReference>
<dbReference type="SUPFAM" id="SSF52799">
    <property type="entry name" value="(Phosphotyrosine protein) phosphatases II"/>
    <property type="match status" value="1"/>
</dbReference>
<evidence type="ECO:0000313" key="3">
    <source>
        <dbReference type="Proteomes" id="UP001161388"/>
    </source>
</evidence>
<sequence length="165" mass="17249">MSDWCFALPFDGVGSLWLTPCPTAEQLTELRARGVDTVLSMLPPAEADALGMRDEAALCAAQGITYLSHPIPDFGLPEPDQFSALIAKLGNRLAAGQSVAIHCRAGIGRTGMAAACTLVTMGHTAEEAIAMVSAARGVSIPDTVEQGEFIASFAQGVKKGTDPRY</sequence>
<protein>
    <submittedName>
        <fullName evidence="2">Phosphatase</fullName>
    </submittedName>
</protein>
<dbReference type="Gene3D" id="3.90.190.10">
    <property type="entry name" value="Protein tyrosine phosphatase superfamily"/>
    <property type="match status" value="1"/>
</dbReference>
<name>A0ABQ5VN95_9RHOB</name>
<dbReference type="PROSITE" id="PS00383">
    <property type="entry name" value="TYR_PHOSPHATASE_1"/>
    <property type="match status" value="1"/>
</dbReference>
<comment type="caution">
    <text evidence="2">The sequence shown here is derived from an EMBL/GenBank/DDBJ whole genome shotgun (WGS) entry which is preliminary data.</text>
</comment>
<reference evidence="2" key="1">
    <citation type="journal article" date="2014" name="Int. J. Syst. Evol. Microbiol.">
        <title>Complete genome of a new Firmicutes species belonging to the dominant human colonic microbiota ('Ruminococcus bicirculans') reveals two chromosomes and a selective capacity to utilize plant glucans.</title>
        <authorList>
            <consortium name="NISC Comparative Sequencing Program"/>
            <person name="Wegmann U."/>
            <person name="Louis P."/>
            <person name="Goesmann A."/>
            <person name="Henrissat B."/>
            <person name="Duncan S.H."/>
            <person name="Flint H.J."/>
        </authorList>
    </citation>
    <scope>NUCLEOTIDE SEQUENCE</scope>
    <source>
        <strain evidence="2">NBRC 109915</strain>
    </source>
</reference>
<dbReference type="RefSeq" id="WP_284374838.1">
    <property type="nucleotide sequence ID" value="NZ_BSNL01000001.1"/>
</dbReference>
<dbReference type="InterPro" id="IPR029021">
    <property type="entry name" value="Prot-tyrosine_phosphatase-like"/>
</dbReference>
<accession>A0ABQ5VN95</accession>
<dbReference type="EMBL" id="BSNL01000001">
    <property type="protein sequence ID" value="GLQ28419.1"/>
    <property type="molecule type" value="Genomic_DNA"/>
</dbReference>
<dbReference type="InterPro" id="IPR000387">
    <property type="entry name" value="Tyr_Pase_dom"/>
</dbReference>
<organism evidence="2 3">
    <name type="scientific">Sulfitobacter pacificus</name>
    <dbReference type="NCBI Taxonomy" id="1499314"/>
    <lineage>
        <taxon>Bacteria</taxon>
        <taxon>Pseudomonadati</taxon>
        <taxon>Pseudomonadota</taxon>
        <taxon>Alphaproteobacteria</taxon>
        <taxon>Rhodobacterales</taxon>
        <taxon>Roseobacteraceae</taxon>
        <taxon>Sulfitobacter</taxon>
    </lineage>
</organism>
<evidence type="ECO:0000259" key="1">
    <source>
        <dbReference type="PROSITE" id="PS50056"/>
    </source>
</evidence>
<dbReference type="PROSITE" id="PS50056">
    <property type="entry name" value="TYR_PHOSPHATASE_2"/>
    <property type="match status" value="1"/>
</dbReference>
<proteinExistence type="predicted"/>
<dbReference type="InterPro" id="IPR016130">
    <property type="entry name" value="Tyr_Pase_AS"/>
</dbReference>
<dbReference type="Proteomes" id="UP001161388">
    <property type="component" value="Unassembled WGS sequence"/>
</dbReference>
<keyword evidence="3" id="KW-1185">Reference proteome</keyword>
<reference evidence="2" key="2">
    <citation type="submission" date="2023-01" db="EMBL/GenBank/DDBJ databases">
        <title>Draft genome sequence of Sulfitobacter pacificus strain NBRC 109915.</title>
        <authorList>
            <person name="Sun Q."/>
            <person name="Mori K."/>
        </authorList>
    </citation>
    <scope>NUCLEOTIDE SEQUENCE</scope>
    <source>
        <strain evidence="2">NBRC 109915</strain>
    </source>
</reference>
<gene>
    <name evidence="2" type="ORF">GCM10007927_32220</name>
</gene>